<evidence type="ECO:0000313" key="11">
    <source>
        <dbReference type="EMBL" id="ARP87417.1"/>
    </source>
</evidence>
<comment type="similarity">
    <text evidence="2">Belongs to the phosphohexose mutase family.</text>
</comment>
<dbReference type="Pfam" id="PF02879">
    <property type="entry name" value="PGM_PMM_II"/>
    <property type="match status" value="1"/>
</dbReference>
<evidence type="ECO:0000256" key="2">
    <source>
        <dbReference type="ARBA" id="ARBA00010231"/>
    </source>
</evidence>
<dbReference type="GO" id="GO:0016868">
    <property type="term" value="F:intramolecular phosphotransferase activity"/>
    <property type="evidence" value="ECO:0007669"/>
    <property type="project" value="InterPro"/>
</dbReference>
<evidence type="ECO:0000256" key="3">
    <source>
        <dbReference type="ARBA" id="ARBA00022553"/>
    </source>
</evidence>
<keyword evidence="4" id="KW-0479">Metal-binding</keyword>
<dbReference type="RefSeq" id="WP_086072848.1">
    <property type="nucleotide sequence ID" value="NZ_CP021109.1"/>
</dbReference>
<dbReference type="GO" id="GO:0046872">
    <property type="term" value="F:metal ion binding"/>
    <property type="evidence" value="ECO:0007669"/>
    <property type="project" value="UniProtKB-KW"/>
</dbReference>
<dbReference type="GO" id="GO:0005975">
    <property type="term" value="P:carbohydrate metabolic process"/>
    <property type="evidence" value="ECO:0007669"/>
    <property type="project" value="InterPro"/>
</dbReference>
<reference evidence="11 12" key="1">
    <citation type="submission" date="2017-05" db="EMBL/GenBank/DDBJ databases">
        <title>Complete and WGS of Bordetella genogroups.</title>
        <authorList>
            <person name="Spilker T."/>
            <person name="LiPuma J."/>
        </authorList>
    </citation>
    <scope>NUCLEOTIDE SEQUENCE [LARGE SCALE GENOMIC DNA]</scope>
    <source>
        <strain evidence="11 12">AU17164</strain>
    </source>
</reference>
<keyword evidence="6" id="KW-0413">Isomerase</keyword>
<evidence type="ECO:0000259" key="9">
    <source>
        <dbReference type="Pfam" id="PF02879"/>
    </source>
</evidence>
<dbReference type="Pfam" id="PF00408">
    <property type="entry name" value="PGM_PMM_IV"/>
    <property type="match status" value="1"/>
</dbReference>
<dbReference type="InterPro" id="IPR005844">
    <property type="entry name" value="A-D-PHexomutase_a/b/a-I"/>
</dbReference>
<dbReference type="Proteomes" id="UP000194139">
    <property type="component" value="Chromosome"/>
</dbReference>
<keyword evidence="3" id="KW-0597">Phosphoprotein</keyword>
<comment type="cofactor">
    <cofactor evidence="1">
        <name>Mg(2+)</name>
        <dbReference type="ChEBI" id="CHEBI:18420"/>
    </cofactor>
</comment>
<dbReference type="SUPFAM" id="SSF55957">
    <property type="entry name" value="Phosphoglucomutase, C-terminal domain"/>
    <property type="match status" value="1"/>
</dbReference>
<dbReference type="InterPro" id="IPR005846">
    <property type="entry name" value="A-D-PHexomutase_a/b/a-III"/>
</dbReference>
<evidence type="ECO:0000313" key="12">
    <source>
        <dbReference type="Proteomes" id="UP000194139"/>
    </source>
</evidence>
<dbReference type="PANTHER" id="PTHR43771:SF2">
    <property type="entry name" value="PHOSPHOMANNOMUTASE_PHOSPHOGLUCOMUTASE"/>
    <property type="match status" value="1"/>
</dbReference>
<dbReference type="PANTHER" id="PTHR43771">
    <property type="entry name" value="PHOSPHOMANNOMUTASE"/>
    <property type="match status" value="1"/>
</dbReference>
<proteinExistence type="inferred from homology"/>
<dbReference type="InterPro" id="IPR036900">
    <property type="entry name" value="A-D-PHexomutase_C_sf"/>
</dbReference>
<sequence>MDSPGAPQAAAYPPEVFRADEIRGRVGQQIDARFAHALGRAVGGWAMELDRRGVVIGKDGRLSSVELAAALQAGVRESGMAVIDIGMATTPLAWFAARLTDTGAAVSVTGGQDDDRYNGFKIMLDGVTLGDAALRALHGRMRSPAAASGSPGARALIDAGHCYASRLVSDVRLDRVMKVALDCRHGVAGSIAPAVLRELGCEVTELNCEITGVHGDGGPRAGEPRHVAELAAELRYSNCELALAIAGDGDRLIVVSKSGACIGADRLLILFARDVLSRHRGGAVLHDVRSSRNLAREIGQLGGIPIVCRAGDAHMSEKLRETGALLAGEAGGRIRFRDRWYGYSDGLYAAARLLELLSRHRDASDVLDALPQSCATPELRLDTAEGEQFRLVEALRARGRFLGARQVIHLDGVRVEYEDGFGLARPSRAQPAVLLRFEGDTGVALSRIQEDFRRQLLSVAPGLRLPF</sequence>
<evidence type="ECO:0000256" key="1">
    <source>
        <dbReference type="ARBA" id="ARBA00001946"/>
    </source>
</evidence>
<name>A0A1W6Z221_9BORD</name>
<dbReference type="InterPro" id="IPR016055">
    <property type="entry name" value="A-D-PHexomutase_a/b/a-I/II/III"/>
</dbReference>
<dbReference type="EMBL" id="CP021109">
    <property type="protein sequence ID" value="ARP87417.1"/>
    <property type="molecule type" value="Genomic_DNA"/>
</dbReference>
<evidence type="ECO:0000259" key="10">
    <source>
        <dbReference type="Pfam" id="PF02880"/>
    </source>
</evidence>
<dbReference type="InterPro" id="IPR005845">
    <property type="entry name" value="A-D-PHexomutase_a/b/a-II"/>
</dbReference>
<dbReference type="Gene3D" id="3.30.310.50">
    <property type="entry name" value="Alpha-D-phosphohexomutase, C-terminal domain"/>
    <property type="match status" value="1"/>
</dbReference>
<keyword evidence="12" id="KW-1185">Reference proteome</keyword>
<organism evidence="11 12">
    <name type="scientific">Bordetella genomosp. 9</name>
    <dbReference type="NCBI Taxonomy" id="1416803"/>
    <lineage>
        <taxon>Bacteria</taxon>
        <taxon>Pseudomonadati</taxon>
        <taxon>Pseudomonadota</taxon>
        <taxon>Betaproteobacteria</taxon>
        <taxon>Burkholderiales</taxon>
        <taxon>Alcaligenaceae</taxon>
        <taxon>Bordetella</taxon>
    </lineage>
</organism>
<dbReference type="Gene3D" id="3.40.120.10">
    <property type="entry name" value="Alpha-D-Glucose-1,6-Bisphosphate, subunit A, domain 3"/>
    <property type="match status" value="3"/>
</dbReference>
<gene>
    <name evidence="11" type="ORF">CAL13_15260</name>
</gene>
<feature type="domain" description="Alpha-D-phosphohexomutase C-terminal" evidence="7">
    <location>
        <begin position="383"/>
        <end position="454"/>
    </location>
</feature>
<evidence type="ECO:0000256" key="6">
    <source>
        <dbReference type="ARBA" id="ARBA00023235"/>
    </source>
</evidence>
<feature type="domain" description="Alpha-D-phosphohexomutase alpha/beta/alpha" evidence="8">
    <location>
        <begin position="16"/>
        <end position="140"/>
    </location>
</feature>
<evidence type="ECO:0000259" key="8">
    <source>
        <dbReference type="Pfam" id="PF02878"/>
    </source>
</evidence>
<feature type="domain" description="Alpha-D-phosphohexomutase alpha/beta/alpha" evidence="9">
    <location>
        <begin position="165"/>
        <end position="259"/>
    </location>
</feature>
<dbReference type="Pfam" id="PF02878">
    <property type="entry name" value="PGM_PMM_I"/>
    <property type="match status" value="1"/>
</dbReference>
<dbReference type="AlphaFoldDB" id="A0A1W6Z221"/>
<dbReference type="SUPFAM" id="SSF53738">
    <property type="entry name" value="Phosphoglucomutase, first 3 domains"/>
    <property type="match status" value="3"/>
</dbReference>
<evidence type="ECO:0000259" key="7">
    <source>
        <dbReference type="Pfam" id="PF00408"/>
    </source>
</evidence>
<feature type="domain" description="Alpha-D-phosphohexomutase alpha/beta/alpha" evidence="10">
    <location>
        <begin position="265"/>
        <end position="372"/>
    </location>
</feature>
<evidence type="ECO:0000256" key="5">
    <source>
        <dbReference type="ARBA" id="ARBA00022842"/>
    </source>
</evidence>
<evidence type="ECO:0000256" key="4">
    <source>
        <dbReference type="ARBA" id="ARBA00022723"/>
    </source>
</evidence>
<keyword evidence="5" id="KW-0460">Magnesium</keyword>
<dbReference type="InterPro" id="IPR005843">
    <property type="entry name" value="A-D-PHexomutase_C"/>
</dbReference>
<dbReference type="CDD" id="cd03089">
    <property type="entry name" value="PMM_PGM"/>
    <property type="match status" value="1"/>
</dbReference>
<accession>A0A1W6Z221</accession>
<dbReference type="Pfam" id="PF02880">
    <property type="entry name" value="PGM_PMM_III"/>
    <property type="match status" value="1"/>
</dbReference>
<protein>
    <submittedName>
        <fullName evidence="11">Phosphomannomutase/phosphoglucomutase</fullName>
    </submittedName>
</protein>